<organism evidence="1 2">
    <name type="scientific">Streptomonospora nanhaiensis</name>
    <dbReference type="NCBI Taxonomy" id="1323731"/>
    <lineage>
        <taxon>Bacteria</taxon>
        <taxon>Bacillati</taxon>
        <taxon>Actinomycetota</taxon>
        <taxon>Actinomycetes</taxon>
        <taxon>Streptosporangiales</taxon>
        <taxon>Nocardiopsidaceae</taxon>
        <taxon>Streptomonospora</taxon>
    </lineage>
</organism>
<gene>
    <name evidence="1" type="ORF">HNR12_002083</name>
</gene>
<dbReference type="Proteomes" id="UP000575985">
    <property type="component" value="Unassembled WGS sequence"/>
</dbReference>
<accession>A0A853BMJ0</accession>
<dbReference type="AlphaFoldDB" id="A0A853BMJ0"/>
<sequence>MAGPGRRGERPARPCWWTPAGRGDATLRFTGADARYAYAADDARTHGDCVETARAGSGDELNASIPLDAIGAGERFCVLDLYDTGAIDADLVTVEEVDPAEGTLTLGFTAWGDA</sequence>
<evidence type="ECO:0000313" key="1">
    <source>
        <dbReference type="EMBL" id="NYI95806.1"/>
    </source>
</evidence>
<dbReference type="RefSeq" id="WP_179767270.1">
    <property type="nucleotide sequence ID" value="NZ_JACCFO010000001.1"/>
</dbReference>
<name>A0A853BMJ0_9ACTN</name>
<comment type="caution">
    <text evidence="1">The sequence shown here is derived from an EMBL/GenBank/DDBJ whole genome shotgun (WGS) entry which is preliminary data.</text>
</comment>
<keyword evidence="2" id="KW-1185">Reference proteome</keyword>
<dbReference type="EMBL" id="JACCFO010000001">
    <property type="protein sequence ID" value="NYI95806.1"/>
    <property type="molecule type" value="Genomic_DNA"/>
</dbReference>
<reference evidence="1 2" key="1">
    <citation type="submission" date="2020-07" db="EMBL/GenBank/DDBJ databases">
        <title>Sequencing the genomes of 1000 actinobacteria strains.</title>
        <authorList>
            <person name="Klenk H.-P."/>
        </authorList>
    </citation>
    <scope>NUCLEOTIDE SEQUENCE [LARGE SCALE GENOMIC DNA]</scope>
    <source>
        <strain evidence="1 2">DSM 45927</strain>
    </source>
</reference>
<proteinExistence type="predicted"/>
<evidence type="ECO:0000313" key="2">
    <source>
        <dbReference type="Proteomes" id="UP000575985"/>
    </source>
</evidence>
<protein>
    <submittedName>
        <fullName evidence="1">Uncharacterized protein</fullName>
    </submittedName>
</protein>